<sequence>MQALSRPASTPAYDVDLIVTESGCADLRGADWQQRRRLITELFSDWGQATDA</sequence>
<keyword evidence="1" id="KW-0808">Transferase</keyword>
<dbReference type="Gene3D" id="3.40.1080.20">
    <property type="entry name" value="Acetyl-CoA hydrolase/transferase C-terminal domain"/>
    <property type="match status" value="1"/>
</dbReference>
<dbReference type="PATRIC" id="fig|1299334.3.peg.6983"/>
<gene>
    <name evidence="1" type="ORF">I553_5016</name>
</gene>
<dbReference type="GO" id="GO:0016787">
    <property type="term" value="F:hydrolase activity"/>
    <property type="evidence" value="ECO:0007669"/>
    <property type="project" value="UniProtKB-KW"/>
</dbReference>
<dbReference type="GO" id="GO:0016740">
    <property type="term" value="F:transferase activity"/>
    <property type="evidence" value="ECO:0007669"/>
    <property type="project" value="UniProtKB-KW"/>
</dbReference>
<dbReference type="InterPro" id="IPR038460">
    <property type="entry name" value="AcetylCoA_hyd_C_sf"/>
</dbReference>
<comment type="caution">
    <text evidence="1">The sequence shown here is derived from an EMBL/GenBank/DDBJ whole genome shotgun (WGS) entry which is preliminary data.</text>
</comment>
<protein>
    <submittedName>
        <fullName evidence="1">Acetyl-CoA hydrolase/transferase C-terminal domain protein</fullName>
    </submittedName>
</protein>
<accession>X7ZV53</accession>
<name>X7ZV53_MYCXE</name>
<proteinExistence type="predicted"/>
<organism evidence="1">
    <name type="scientific">Mycobacterium xenopi 4042</name>
    <dbReference type="NCBI Taxonomy" id="1299334"/>
    <lineage>
        <taxon>Bacteria</taxon>
        <taxon>Bacillati</taxon>
        <taxon>Actinomycetota</taxon>
        <taxon>Actinomycetes</taxon>
        <taxon>Mycobacteriales</taxon>
        <taxon>Mycobacteriaceae</taxon>
        <taxon>Mycobacterium</taxon>
    </lineage>
</organism>
<keyword evidence="1" id="KW-0378">Hydrolase</keyword>
<evidence type="ECO:0000313" key="1">
    <source>
        <dbReference type="EMBL" id="EUA23497.1"/>
    </source>
</evidence>
<dbReference type="EMBL" id="JAOB01000069">
    <property type="protein sequence ID" value="EUA23497.1"/>
    <property type="molecule type" value="Genomic_DNA"/>
</dbReference>
<reference evidence="1" key="1">
    <citation type="submission" date="2014-01" db="EMBL/GenBank/DDBJ databases">
        <authorList>
            <person name="Brown-Elliot B."/>
            <person name="Wallace R."/>
            <person name="Lenaerts A."/>
            <person name="Ordway D."/>
            <person name="DeGroote M.A."/>
            <person name="Parker T."/>
            <person name="Sizemore C."/>
            <person name="Tallon L.J."/>
            <person name="Sadzewicz L.K."/>
            <person name="Sengamalay N."/>
            <person name="Fraser C.M."/>
            <person name="Hine E."/>
            <person name="Shefchek K.A."/>
            <person name="Das S.P."/>
            <person name="Tettelin H."/>
        </authorList>
    </citation>
    <scope>NUCLEOTIDE SEQUENCE [LARGE SCALE GENOMIC DNA]</scope>
    <source>
        <strain evidence="1">4042</strain>
    </source>
</reference>
<dbReference type="AlphaFoldDB" id="X7ZV53"/>